<dbReference type="AlphaFoldDB" id="A0A9J5ZGQ8"/>
<dbReference type="InterPro" id="IPR039123">
    <property type="entry name" value="PPTC7"/>
</dbReference>
<gene>
    <name evidence="2" type="ORF">H5410_021287</name>
</gene>
<reference evidence="2 3" key="1">
    <citation type="submission" date="2020-09" db="EMBL/GenBank/DDBJ databases">
        <title>De no assembly of potato wild relative species, Solanum commersonii.</title>
        <authorList>
            <person name="Cho K."/>
        </authorList>
    </citation>
    <scope>NUCLEOTIDE SEQUENCE [LARGE SCALE GENOMIC DNA]</scope>
    <source>
        <strain evidence="2">LZ3.2</strain>
        <tissue evidence="2">Leaf</tissue>
    </source>
</reference>
<sequence>MVAGSFYIPKSNKAPLGEDAHFIYIEEEAIGVADGISCWAKKDRRVVIRDGVIVYKSEIQKKGFNYPFQLGNGIKFDDPSVAHEIKVIVRTGDMIVMGTDGLFDNAHDIEFEKLVCDGLVDLHKLGTFRRYVVWSLNPKTEELTRMDWIEPRESPGPRESFLFNEPYTIQIWISQANGRYRDHGLQRAIKEKGGTQRIKDKLISKLILLRVMK</sequence>
<keyword evidence="1" id="KW-0460">Magnesium</keyword>
<accession>A0A9J5ZGQ8</accession>
<dbReference type="SUPFAM" id="SSF81606">
    <property type="entry name" value="PP2C-like"/>
    <property type="match status" value="1"/>
</dbReference>
<comment type="similarity">
    <text evidence="1">Belongs to the PP2C family.</text>
</comment>
<dbReference type="InterPro" id="IPR036457">
    <property type="entry name" value="PPM-type-like_dom_sf"/>
</dbReference>
<dbReference type="Proteomes" id="UP000824120">
    <property type="component" value="Chromosome 4"/>
</dbReference>
<dbReference type="GO" id="GO:0046872">
    <property type="term" value="F:metal ion binding"/>
    <property type="evidence" value="ECO:0007669"/>
    <property type="project" value="UniProtKB-UniRule"/>
</dbReference>
<comment type="cofactor">
    <cofactor evidence="1">
        <name>Mg(2+)</name>
        <dbReference type="ChEBI" id="CHEBI:18420"/>
    </cofactor>
</comment>
<keyword evidence="1" id="KW-0464">Manganese</keyword>
<evidence type="ECO:0000256" key="1">
    <source>
        <dbReference type="RuleBase" id="RU366020"/>
    </source>
</evidence>
<dbReference type="PANTHER" id="PTHR12320">
    <property type="entry name" value="PROTEIN PHOSPHATASE 2C"/>
    <property type="match status" value="1"/>
</dbReference>
<protein>
    <recommendedName>
        <fullName evidence="1">Protein phosphatase</fullName>
        <ecNumber evidence="1">3.1.3.16</ecNumber>
    </recommendedName>
</protein>
<keyword evidence="1" id="KW-0378">Hydrolase</keyword>
<comment type="caution">
    <text evidence="2">The sequence shown here is derived from an EMBL/GenBank/DDBJ whole genome shotgun (WGS) entry which is preliminary data.</text>
</comment>
<keyword evidence="1" id="KW-0904">Protein phosphatase</keyword>
<evidence type="ECO:0000313" key="2">
    <source>
        <dbReference type="EMBL" id="KAG5610006.1"/>
    </source>
</evidence>
<keyword evidence="3" id="KW-1185">Reference proteome</keyword>
<dbReference type="EMBL" id="JACXVP010000004">
    <property type="protein sequence ID" value="KAG5610006.1"/>
    <property type="molecule type" value="Genomic_DNA"/>
</dbReference>
<organism evidence="2 3">
    <name type="scientific">Solanum commersonii</name>
    <name type="common">Commerson's wild potato</name>
    <name type="synonym">Commerson's nightshade</name>
    <dbReference type="NCBI Taxonomy" id="4109"/>
    <lineage>
        <taxon>Eukaryota</taxon>
        <taxon>Viridiplantae</taxon>
        <taxon>Streptophyta</taxon>
        <taxon>Embryophyta</taxon>
        <taxon>Tracheophyta</taxon>
        <taxon>Spermatophyta</taxon>
        <taxon>Magnoliopsida</taxon>
        <taxon>eudicotyledons</taxon>
        <taxon>Gunneridae</taxon>
        <taxon>Pentapetalae</taxon>
        <taxon>asterids</taxon>
        <taxon>lamiids</taxon>
        <taxon>Solanales</taxon>
        <taxon>Solanaceae</taxon>
        <taxon>Solanoideae</taxon>
        <taxon>Solaneae</taxon>
        <taxon>Solanum</taxon>
    </lineage>
</organism>
<comment type="catalytic activity">
    <reaction evidence="1">
        <text>O-phospho-L-seryl-[protein] + H2O = L-seryl-[protein] + phosphate</text>
        <dbReference type="Rhea" id="RHEA:20629"/>
        <dbReference type="Rhea" id="RHEA-COMP:9863"/>
        <dbReference type="Rhea" id="RHEA-COMP:11604"/>
        <dbReference type="ChEBI" id="CHEBI:15377"/>
        <dbReference type="ChEBI" id="CHEBI:29999"/>
        <dbReference type="ChEBI" id="CHEBI:43474"/>
        <dbReference type="ChEBI" id="CHEBI:83421"/>
        <dbReference type="EC" id="3.1.3.16"/>
    </reaction>
</comment>
<evidence type="ECO:0000313" key="3">
    <source>
        <dbReference type="Proteomes" id="UP000824120"/>
    </source>
</evidence>
<proteinExistence type="inferred from homology"/>
<dbReference type="GO" id="GO:0004722">
    <property type="term" value="F:protein serine/threonine phosphatase activity"/>
    <property type="evidence" value="ECO:0007669"/>
    <property type="project" value="UniProtKB-EC"/>
</dbReference>
<dbReference type="OrthoDB" id="1303844at2759"/>
<comment type="cofactor">
    <cofactor evidence="1">
        <name>Mn(2+)</name>
        <dbReference type="ChEBI" id="CHEBI:29035"/>
    </cofactor>
</comment>
<dbReference type="PANTHER" id="PTHR12320:SF65">
    <property type="entry name" value="PROTEIN PHOSPHATASE"/>
    <property type="match status" value="1"/>
</dbReference>
<keyword evidence="1" id="KW-0479">Metal-binding</keyword>
<dbReference type="EC" id="3.1.3.16" evidence="1"/>
<name>A0A9J5ZGQ8_SOLCO</name>
<comment type="catalytic activity">
    <reaction evidence="1">
        <text>O-phospho-L-threonyl-[protein] + H2O = L-threonyl-[protein] + phosphate</text>
        <dbReference type="Rhea" id="RHEA:47004"/>
        <dbReference type="Rhea" id="RHEA-COMP:11060"/>
        <dbReference type="Rhea" id="RHEA-COMP:11605"/>
        <dbReference type="ChEBI" id="CHEBI:15377"/>
        <dbReference type="ChEBI" id="CHEBI:30013"/>
        <dbReference type="ChEBI" id="CHEBI:43474"/>
        <dbReference type="ChEBI" id="CHEBI:61977"/>
        <dbReference type="EC" id="3.1.3.16"/>
    </reaction>
</comment>